<evidence type="ECO:0000256" key="8">
    <source>
        <dbReference type="ARBA" id="ARBA00023136"/>
    </source>
</evidence>
<dbReference type="AlphaFoldDB" id="A0A6F9D8T4"/>
<keyword evidence="6" id="KW-1133">Transmembrane helix</keyword>
<evidence type="ECO:0000256" key="4">
    <source>
        <dbReference type="ARBA" id="ARBA00022692"/>
    </source>
</evidence>
<name>A0A6F9D8T4_9ASCI</name>
<evidence type="ECO:0000256" key="1">
    <source>
        <dbReference type="ARBA" id="ARBA00004447"/>
    </source>
</evidence>
<evidence type="ECO:0000256" key="6">
    <source>
        <dbReference type="ARBA" id="ARBA00022989"/>
    </source>
</evidence>
<proteinExistence type="evidence at transcript level"/>
<evidence type="ECO:0000256" key="9">
    <source>
        <dbReference type="RuleBase" id="RU364016"/>
    </source>
</evidence>
<dbReference type="PANTHER" id="PTHR12369:SF11">
    <property type="entry name" value="HEXOSYLTRANSFERASE"/>
    <property type="match status" value="1"/>
</dbReference>
<evidence type="ECO:0000256" key="3">
    <source>
        <dbReference type="ARBA" id="ARBA00022679"/>
    </source>
</evidence>
<dbReference type="EMBL" id="LR783950">
    <property type="protein sequence ID" value="CAB3230942.1"/>
    <property type="molecule type" value="mRNA"/>
</dbReference>
<dbReference type="InterPro" id="IPR029044">
    <property type="entry name" value="Nucleotide-diphossugar_trans"/>
</dbReference>
<sequence length="498" mass="57529">MVRLNLRKIKFFPSRNNQKFQFLLSFAAGWFVFGQLWTQEISKAFDVAGFPWFEPRPIQQCVCQRFVDACLPCGNIRLDMETKMKNNLDISKSYYRSYRYKPLSSVEDETHRWRFLTSRHNYEITNQEPRIGLNGMWKREVDEVDKISKVFIRTHDSNTKKSTGPLSVTGMFRKSDPFHGFTYLVNLEEGGKADWRKHTTVEVWKSFVSGKPKLLDIELSTQTEMINIISPLSKVTERFNLFLQRYEQNVLGPHGTKSGAVRMIFVIFEPPEGEKVKKDDSVVYTVQVLDQFKARNPNALVEYIFTKGEFNRAIGIHTGVKQCKEDEIVLFLDVDLKIGPDFLNRVRRNTLMGKRVIFPIMYSQYDPDVMDESGRVVPSLQALTDNKLDINKQTGFWIYYAYGVAAMYKVDYLKVGGFRLDIRGWGGEDVDLFKKMVADPDLDVMSMVDPDLIHIYHKRGCDVNLASDQYAMCIGAWAETLGSKMEVASLYLDGKSHK</sequence>
<gene>
    <name evidence="10" type="primary">Chsy3-002</name>
</gene>
<organism evidence="10">
    <name type="scientific">Phallusia mammillata</name>
    <dbReference type="NCBI Taxonomy" id="59560"/>
    <lineage>
        <taxon>Eukaryota</taxon>
        <taxon>Metazoa</taxon>
        <taxon>Chordata</taxon>
        <taxon>Tunicata</taxon>
        <taxon>Ascidiacea</taxon>
        <taxon>Phlebobranchia</taxon>
        <taxon>Ascidiidae</taxon>
        <taxon>Phallusia</taxon>
    </lineage>
</organism>
<accession>A0A6F9D8T4</accession>
<dbReference type="Pfam" id="PF05679">
    <property type="entry name" value="CHGN"/>
    <property type="match status" value="1"/>
</dbReference>
<keyword evidence="7 9" id="KW-0333">Golgi apparatus</keyword>
<keyword evidence="3 9" id="KW-0808">Transferase</keyword>
<evidence type="ECO:0000256" key="5">
    <source>
        <dbReference type="ARBA" id="ARBA00022968"/>
    </source>
</evidence>
<evidence type="ECO:0000256" key="2">
    <source>
        <dbReference type="ARBA" id="ARBA00009239"/>
    </source>
</evidence>
<dbReference type="Gene3D" id="3.90.550.10">
    <property type="entry name" value="Spore Coat Polysaccharide Biosynthesis Protein SpsA, Chain A"/>
    <property type="match status" value="1"/>
</dbReference>
<keyword evidence="5 9" id="KW-0735">Signal-anchor</keyword>
<evidence type="ECO:0000256" key="7">
    <source>
        <dbReference type="ARBA" id="ARBA00023034"/>
    </source>
</evidence>
<dbReference type="InterPro" id="IPR051227">
    <property type="entry name" value="CS_glycosyltransferase"/>
</dbReference>
<dbReference type="EC" id="2.4.1.-" evidence="9"/>
<comment type="subcellular location">
    <subcellularLocation>
        <location evidence="1 9">Golgi apparatus</location>
        <location evidence="1 9">Golgi stack membrane</location>
        <topology evidence="1 9">Single-pass type II membrane protein</topology>
    </subcellularLocation>
</comment>
<keyword evidence="4" id="KW-0812">Transmembrane</keyword>
<dbReference type="GO" id="GO:0047238">
    <property type="term" value="F:glucuronosyl-N-acetylgalactosaminyl-proteoglycan 4-beta-N-acetylgalactosaminyltransferase activity"/>
    <property type="evidence" value="ECO:0007669"/>
    <property type="project" value="TreeGrafter"/>
</dbReference>
<reference evidence="10" key="1">
    <citation type="submission" date="2020-04" db="EMBL/GenBank/DDBJ databases">
        <authorList>
            <person name="Neveu A P."/>
        </authorList>
    </citation>
    <scope>NUCLEOTIDE SEQUENCE</scope>
    <source>
        <tissue evidence="10">Whole embryo</tissue>
    </source>
</reference>
<protein>
    <recommendedName>
        <fullName evidence="9">Hexosyltransferase</fullName>
        <ecNumber evidence="9">2.4.1.-</ecNumber>
    </recommendedName>
</protein>
<keyword evidence="8" id="KW-0472">Membrane</keyword>
<dbReference type="PANTHER" id="PTHR12369">
    <property type="entry name" value="CHONDROITIN SYNTHASE"/>
    <property type="match status" value="1"/>
</dbReference>
<dbReference type="InterPro" id="IPR008428">
    <property type="entry name" value="Chond_GalNAc"/>
</dbReference>
<dbReference type="SUPFAM" id="SSF53448">
    <property type="entry name" value="Nucleotide-diphospho-sugar transferases"/>
    <property type="match status" value="1"/>
</dbReference>
<comment type="similarity">
    <text evidence="2 9">Belongs to the chondroitin N-acetylgalactosaminyltransferase family.</text>
</comment>
<evidence type="ECO:0000313" key="10">
    <source>
        <dbReference type="EMBL" id="CAB3230942.1"/>
    </source>
</evidence>
<dbReference type="GO" id="GO:0032580">
    <property type="term" value="C:Golgi cisterna membrane"/>
    <property type="evidence" value="ECO:0007669"/>
    <property type="project" value="UniProtKB-SubCell"/>
</dbReference>